<accession>A0AA49JRT6</accession>
<reference evidence="2" key="1">
    <citation type="submission" date="2023-07" db="EMBL/GenBank/DDBJ databases">
        <authorList>
            <person name="Haufschild T."/>
            <person name="Kallscheuer N."/>
            <person name="Hammer J."/>
            <person name="Kohn T."/>
            <person name="Kabuu M."/>
            <person name="Jogler M."/>
            <person name="Wohfarth N."/>
            <person name="Heuer A."/>
            <person name="Rohde M."/>
            <person name="van Teeseling M.C.F."/>
            <person name="Jogler C."/>
        </authorList>
    </citation>
    <scope>NUCLEOTIDE SEQUENCE</scope>
    <source>
        <strain evidence="2">Strain 138</strain>
        <strain evidence="3">Strain 318</strain>
    </source>
</reference>
<sequence>MHILTAKQSAGDQKRVPRRDPKRLMQVTREQQLFEQRHRNAALYPLPTGSKRELAQAKQKIVKRLLV</sequence>
<organism evidence="2">
    <name type="scientific">Pseudogemmatithrix spongiicola</name>
    <dbReference type="NCBI Taxonomy" id="3062599"/>
    <lineage>
        <taxon>Bacteria</taxon>
        <taxon>Pseudomonadati</taxon>
        <taxon>Gemmatimonadota</taxon>
        <taxon>Gemmatimonadia</taxon>
        <taxon>Gemmatimonadales</taxon>
        <taxon>Gemmatimonadaceae</taxon>
        <taxon>Pseudogemmatithrix</taxon>
    </lineage>
</organism>
<dbReference type="AlphaFoldDB" id="A0AA49JRT6"/>
<gene>
    <name evidence="2" type="ORF">Strain138_000057</name>
    <name evidence="3" type="ORF">Strain318_000057</name>
</gene>
<evidence type="ECO:0000313" key="3">
    <source>
        <dbReference type="EMBL" id="WKW13734.1"/>
    </source>
</evidence>
<feature type="region of interest" description="Disordered" evidence="1">
    <location>
        <begin position="1"/>
        <end position="24"/>
    </location>
</feature>
<evidence type="ECO:0000313" key="4">
    <source>
        <dbReference type="Proteomes" id="UP001229955"/>
    </source>
</evidence>
<protein>
    <submittedName>
        <fullName evidence="2">Uncharacterized protein</fullName>
    </submittedName>
</protein>
<dbReference type="EMBL" id="CP130613">
    <property type="protein sequence ID" value="WKW13734.1"/>
    <property type="molecule type" value="Genomic_DNA"/>
</dbReference>
<dbReference type="KEGG" id="pspc:Strain318_000057"/>
<feature type="compositionally biased region" description="Polar residues" evidence="1">
    <location>
        <begin position="1"/>
        <end position="11"/>
    </location>
</feature>
<feature type="compositionally biased region" description="Basic and acidic residues" evidence="1">
    <location>
        <begin position="12"/>
        <end position="23"/>
    </location>
</feature>
<evidence type="ECO:0000256" key="1">
    <source>
        <dbReference type="SAM" id="MobiDB-lite"/>
    </source>
</evidence>
<evidence type="ECO:0000313" key="2">
    <source>
        <dbReference type="EMBL" id="WKW10825.1"/>
    </source>
</evidence>
<dbReference type="RefSeq" id="WP_367886535.1">
    <property type="nucleotide sequence ID" value="NZ_CP130612.1"/>
</dbReference>
<dbReference type="Proteomes" id="UP001229955">
    <property type="component" value="Chromosome"/>
</dbReference>
<proteinExistence type="predicted"/>
<dbReference type="EMBL" id="CP130612">
    <property type="protein sequence ID" value="WKW10825.1"/>
    <property type="molecule type" value="Genomic_DNA"/>
</dbReference>
<keyword evidence="4" id="KW-1185">Reference proteome</keyword>
<accession>A0AA49JX84</accession>
<name>A0AA49JRT6_9BACT</name>